<organism evidence="3 4">
    <name type="scientific">Rhodopirellula sallentina SM41</name>
    <dbReference type="NCBI Taxonomy" id="1263870"/>
    <lineage>
        <taxon>Bacteria</taxon>
        <taxon>Pseudomonadati</taxon>
        <taxon>Planctomycetota</taxon>
        <taxon>Planctomycetia</taxon>
        <taxon>Pirellulales</taxon>
        <taxon>Pirellulaceae</taxon>
        <taxon>Rhodopirellula</taxon>
    </lineage>
</organism>
<reference evidence="3 4" key="1">
    <citation type="journal article" date="2013" name="Mar. Genomics">
        <title>Expression of sulfatases in Rhodopirellula baltica and the diversity of sulfatases in the genus Rhodopirellula.</title>
        <authorList>
            <person name="Wegner C.E."/>
            <person name="Richter-Heitmann T."/>
            <person name="Klindworth A."/>
            <person name="Klockow C."/>
            <person name="Richter M."/>
            <person name="Achstetter T."/>
            <person name="Glockner F.O."/>
            <person name="Harder J."/>
        </authorList>
    </citation>
    <scope>NUCLEOTIDE SEQUENCE [LARGE SCALE GENOMIC DNA]</scope>
    <source>
        <strain evidence="3 4">SM41</strain>
    </source>
</reference>
<feature type="compositionally biased region" description="Basic residues" evidence="1">
    <location>
        <begin position="8"/>
        <end position="18"/>
    </location>
</feature>
<dbReference type="InterPro" id="IPR050066">
    <property type="entry name" value="UvrABC_protein_C"/>
</dbReference>
<dbReference type="InterPro" id="IPR001943">
    <property type="entry name" value="UVR_dom"/>
</dbReference>
<dbReference type="Gene3D" id="3.40.1440.10">
    <property type="entry name" value="GIY-YIG endonuclease"/>
    <property type="match status" value="1"/>
</dbReference>
<dbReference type="SUPFAM" id="SSF82771">
    <property type="entry name" value="GIY-YIG endonuclease"/>
    <property type="match status" value="1"/>
</dbReference>
<evidence type="ECO:0000259" key="2">
    <source>
        <dbReference type="PROSITE" id="PS50164"/>
    </source>
</evidence>
<dbReference type="RefSeq" id="WP_008682183.1">
    <property type="nucleotide sequence ID" value="NZ_ANOH01000275.1"/>
</dbReference>
<feature type="compositionally biased region" description="Low complexity" evidence="1">
    <location>
        <begin position="24"/>
        <end position="52"/>
    </location>
</feature>
<dbReference type="InterPro" id="IPR047296">
    <property type="entry name" value="GIY-YIG_UvrC_Cho"/>
</dbReference>
<protein>
    <submittedName>
        <fullName evidence="3">Excinuclease ABC subunit C</fullName>
    </submittedName>
</protein>
<feature type="region of interest" description="Disordered" evidence="1">
    <location>
        <begin position="1"/>
        <end position="70"/>
    </location>
</feature>
<dbReference type="InterPro" id="IPR035901">
    <property type="entry name" value="GIY-YIG_endonuc_sf"/>
</dbReference>
<dbReference type="PANTHER" id="PTHR30562:SF1">
    <property type="entry name" value="UVRABC SYSTEM PROTEIN C"/>
    <property type="match status" value="1"/>
</dbReference>
<gene>
    <name evidence="3" type="ORF">RSSM_04098</name>
</gene>
<keyword evidence="4" id="KW-1185">Reference proteome</keyword>
<dbReference type="EMBL" id="ANOH01000275">
    <property type="protein sequence ID" value="EMI54503.1"/>
    <property type="molecule type" value="Genomic_DNA"/>
</dbReference>
<feature type="domain" description="GIY-YIG" evidence="2">
    <location>
        <begin position="164"/>
        <end position="242"/>
    </location>
</feature>
<sequence length="515" mass="56995">MDAVARMAGKRTRRKRSHHDPATDLLPLSDMPSDLSLSDMPSNLSPSNLSPSGPAPARTSESPNVTDSEDAACVDAVSIDTADRVSEAIPSANYRVDQRSDPVPAVSRSIRTSETLIEGFGGNPFDPYHADRIEIAGFSGRPTEMIGGETRRELRDQVQSLCPPVPGVYGMFDRSGELIYVGKSNSLRNRLASYFGQSARGEKAGRIIEHTRAIQWETQPSDFAAQLREQSLIRRWVPRFNVQGVPERQRPVYLCLGRKPAETFYIASSPPAASECVAVEGPFFGAGRMSRVVDALNKTFRLRDCSQQTVFQFSEQLSLFDDSPRPGCLRLEIGTCLGPCAAACSRQEYATRVSEAESFLDGFNEEPLIATQQIMENAAANQQYELAGRARDTLKSLNYAQRKLGHLADARQKYSFIYAATGYDGKSIWYLIRRGEVIDVAAAPANASQYREIKPLMRTWASRLTAGNGKVTSDHPHTVSVVAAWFRKHRRELKQCFAPESAGRKYRHLSRVPVG</sequence>
<dbReference type="PANTHER" id="PTHR30562">
    <property type="entry name" value="UVRC/OXIDOREDUCTASE"/>
    <property type="match status" value="1"/>
</dbReference>
<dbReference type="InterPro" id="IPR000305">
    <property type="entry name" value="GIY-YIG_endonuc"/>
</dbReference>
<dbReference type="CDD" id="cd10434">
    <property type="entry name" value="GIY-YIG_UvrC_Cho"/>
    <property type="match status" value="1"/>
</dbReference>
<dbReference type="Proteomes" id="UP000011885">
    <property type="component" value="Unassembled WGS sequence"/>
</dbReference>
<evidence type="ECO:0000256" key="1">
    <source>
        <dbReference type="SAM" id="MobiDB-lite"/>
    </source>
</evidence>
<accession>M5UES6</accession>
<dbReference type="AlphaFoldDB" id="M5UES6"/>
<name>M5UES6_9BACT</name>
<dbReference type="Pfam" id="PF01541">
    <property type="entry name" value="GIY-YIG"/>
    <property type="match status" value="1"/>
</dbReference>
<dbReference type="SMART" id="SM00465">
    <property type="entry name" value="GIYc"/>
    <property type="match status" value="1"/>
</dbReference>
<dbReference type="PROSITE" id="PS50164">
    <property type="entry name" value="GIY_YIG"/>
    <property type="match status" value="1"/>
</dbReference>
<dbReference type="Pfam" id="PF02151">
    <property type="entry name" value="UVR"/>
    <property type="match status" value="1"/>
</dbReference>
<proteinExistence type="predicted"/>
<evidence type="ECO:0000313" key="3">
    <source>
        <dbReference type="EMBL" id="EMI54503.1"/>
    </source>
</evidence>
<dbReference type="PATRIC" id="fig|1263870.3.peg.4340"/>
<dbReference type="GO" id="GO:0006289">
    <property type="term" value="P:nucleotide-excision repair"/>
    <property type="evidence" value="ECO:0007669"/>
    <property type="project" value="InterPro"/>
</dbReference>
<evidence type="ECO:0000313" key="4">
    <source>
        <dbReference type="Proteomes" id="UP000011885"/>
    </source>
</evidence>
<dbReference type="GO" id="GO:0009380">
    <property type="term" value="C:excinuclease repair complex"/>
    <property type="evidence" value="ECO:0007669"/>
    <property type="project" value="TreeGrafter"/>
</dbReference>
<comment type="caution">
    <text evidence="3">The sequence shown here is derived from an EMBL/GenBank/DDBJ whole genome shotgun (WGS) entry which is preliminary data.</text>
</comment>